<dbReference type="AlphaFoldDB" id="A0ABD0NP03"/>
<comment type="caution">
    <text evidence="1">The sequence shown here is derived from an EMBL/GenBank/DDBJ whole genome shotgun (WGS) entry which is preliminary data.</text>
</comment>
<dbReference type="Proteomes" id="UP001529510">
    <property type="component" value="Unassembled WGS sequence"/>
</dbReference>
<feature type="non-terminal residue" evidence="1">
    <location>
        <position position="1"/>
    </location>
</feature>
<dbReference type="PANTHER" id="PTHR23122">
    <property type="entry name" value="MEMBRANE-ASSOCIATED GUANYLATE KINASE MAGUK"/>
    <property type="match status" value="1"/>
</dbReference>
<dbReference type="SUPFAM" id="SSF52540">
    <property type="entry name" value="P-loop containing nucleoside triphosphate hydrolases"/>
    <property type="match status" value="1"/>
</dbReference>
<organism evidence="1 2">
    <name type="scientific">Cirrhinus mrigala</name>
    <name type="common">Mrigala</name>
    <dbReference type="NCBI Taxonomy" id="683832"/>
    <lineage>
        <taxon>Eukaryota</taxon>
        <taxon>Metazoa</taxon>
        <taxon>Chordata</taxon>
        <taxon>Craniata</taxon>
        <taxon>Vertebrata</taxon>
        <taxon>Euteleostomi</taxon>
        <taxon>Actinopterygii</taxon>
        <taxon>Neopterygii</taxon>
        <taxon>Teleostei</taxon>
        <taxon>Ostariophysi</taxon>
        <taxon>Cypriniformes</taxon>
        <taxon>Cyprinidae</taxon>
        <taxon>Labeoninae</taxon>
        <taxon>Labeonini</taxon>
        <taxon>Cirrhinus</taxon>
    </lineage>
</organism>
<keyword evidence="2" id="KW-1185">Reference proteome</keyword>
<reference evidence="1 2" key="1">
    <citation type="submission" date="2024-05" db="EMBL/GenBank/DDBJ databases">
        <title>Genome sequencing and assembly of Indian major carp, Cirrhinus mrigala (Hamilton, 1822).</title>
        <authorList>
            <person name="Mohindra V."/>
            <person name="Chowdhury L.M."/>
            <person name="Lal K."/>
            <person name="Jena J.K."/>
        </authorList>
    </citation>
    <scope>NUCLEOTIDE SEQUENCE [LARGE SCALE GENOMIC DNA]</scope>
    <source>
        <strain evidence="1">CM1030</strain>
        <tissue evidence="1">Blood</tissue>
    </source>
</reference>
<name>A0ABD0NP03_CIRMR</name>
<dbReference type="Gene3D" id="3.40.50.300">
    <property type="entry name" value="P-loop containing nucleotide triphosphate hydrolases"/>
    <property type="match status" value="1"/>
</dbReference>
<accession>A0ABD0NP03</accession>
<dbReference type="InterPro" id="IPR050716">
    <property type="entry name" value="MAGUK"/>
</dbReference>
<dbReference type="EMBL" id="JAMKFB020000021">
    <property type="protein sequence ID" value="KAL0162063.1"/>
    <property type="molecule type" value="Genomic_DNA"/>
</dbReference>
<evidence type="ECO:0000313" key="2">
    <source>
        <dbReference type="Proteomes" id="UP001529510"/>
    </source>
</evidence>
<protein>
    <submittedName>
        <fullName evidence="1">Uncharacterized protein</fullName>
    </submittedName>
</protein>
<dbReference type="InterPro" id="IPR027417">
    <property type="entry name" value="P-loop_NTPase"/>
</dbReference>
<sequence>AVQNIQKESDGILSAYRHFFDEMLVNNDVDESVKGVEEAIERASSTPQWVPVSWVY</sequence>
<proteinExistence type="predicted"/>
<gene>
    <name evidence="1" type="ORF">M9458_041459</name>
</gene>
<evidence type="ECO:0000313" key="1">
    <source>
        <dbReference type="EMBL" id="KAL0162063.1"/>
    </source>
</evidence>